<dbReference type="GO" id="GO:0004198">
    <property type="term" value="F:calcium-dependent cysteine-type endopeptidase activity"/>
    <property type="evidence" value="ECO:0007669"/>
    <property type="project" value="InterPro"/>
</dbReference>
<dbReference type="PRINTS" id="PR00704">
    <property type="entry name" value="CALPAIN"/>
</dbReference>
<evidence type="ECO:0000259" key="7">
    <source>
        <dbReference type="PROSITE" id="PS50203"/>
    </source>
</evidence>
<comment type="similarity">
    <text evidence="1">Belongs to the peptidase C2 family.</text>
</comment>
<evidence type="ECO:0000256" key="1">
    <source>
        <dbReference type="ARBA" id="ARBA00007623"/>
    </source>
</evidence>
<evidence type="ECO:0000256" key="6">
    <source>
        <dbReference type="SAM" id="MobiDB-lite"/>
    </source>
</evidence>
<evidence type="ECO:0000256" key="5">
    <source>
        <dbReference type="PROSITE-ProRule" id="PRU00239"/>
    </source>
</evidence>
<dbReference type="GO" id="GO:0005737">
    <property type="term" value="C:cytoplasm"/>
    <property type="evidence" value="ECO:0007669"/>
    <property type="project" value="TreeGrafter"/>
</dbReference>
<dbReference type="AlphaFoldDB" id="A0A5A8C6H8"/>
<evidence type="ECO:0000313" key="9">
    <source>
        <dbReference type="Proteomes" id="UP000325113"/>
    </source>
</evidence>
<feature type="region of interest" description="Disordered" evidence="6">
    <location>
        <begin position="174"/>
        <end position="194"/>
    </location>
</feature>
<dbReference type="PANTHER" id="PTHR10183">
    <property type="entry name" value="CALPAIN"/>
    <property type="match status" value="1"/>
</dbReference>
<comment type="caution">
    <text evidence="8">The sequence shown here is derived from an EMBL/GenBank/DDBJ whole genome shotgun (WGS) entry which is preliminary data.</text>
</comment>
<gene>
    <name evidence="8" type="ORF">FNF31_07365</name>
</gene>
<dbReference type="GO" id="GO:0006508">
    <property type="term" value="P:proteolysis"/>
    <property type="evidence" value="ECO:0007669"/>
    <property type="project" value="UniProtKB-KW"/>
</dbReference>
<reference evidence="8 9" key="1">
    <citation type="submission" date="2019-07" db="EMBL/GenBank/DDBJ databases">
        <title>Genomes of Cafeteria roenbergensis.</title>
        <authorList>
            <person name="Fischer M.G."/>
            <person name="Hackl T."/>
            <person name="Roman M."/>
        </authorList>
    </citation>
    <scope>NUCLEOTIDE SEQUENCE [LARGE SCALE GENOMIC DNA]</scope>
    <source>
        <strain evidence="8 9">Cflag</strain>
    </source>
</reference>
<dbReference type="SUPFAM" id="SSF49758">
    <property type="entry name" value="Calpain large subunit, middle domain (domain III)"/>
    <property type="match status" value="1"/>
</dbReference>
<dbReference type="PROSITE" id="PS50203">
    <property type="entry name" value="CALPAIN_CAT"/>
    <property type="match status" value="1"/>
</dbReference>
<dbReference type="InterPro" id="IPR036213">
    <property type="entry name" value="Calpain_III_sf"/>
</dbReference>
<keyword evidence="2" id="KW-0645">Protease</keyword>
<organism evidence="8 9">
    <name type="scientific">Cafeteria roenbergensis</name>
    <name type="common">Marine flagellate</name>
    <dbReference type="NCBI Taxonomy" id="33653"/>
    <lineage>
        <taxon>Eukaryota</taxon>
        <taxon>Sar</taxon>
        <taxon>Stramenopiles</taxon>
        <taxon>Bigyra</taxon>
        <taxon>Opalozoa</taxon>
        <taxon>Bicosoecida</taxon>
        <taxon>Cafeteriaceae</taxon>
        <taxon>Cafeteria</taxon>
    </lineage>
</organism>
<dbReference type="InterPro" id="IPR022682">
    <property type="entry name" value="Calpain_domain_III"/>
</dbReference>
<name>A0A5A8C6H8_CAFRO</name>
<dbReference type="SUPFAM" id="SSF54001">
    <property type="entry name" value="Cysteine proteinases"/>
    <property type="match status" value="1"/>
</dbReference>
<dbReference type="EMBL" id="VLTM01000145">
    <property type="protein sequence ID" value="KAA0148646.1"/>
    <property type="molecule type" value="Genomic_DNA"/>
</dbReference>
<feature type="domain" description="Calpain catalytic" evidence="7">
    <location>
        <begin position="7"/>
        <end position="69"/>
    </location>
</feature>
<evidence type="ECO:0000256" key="3">
    <source>
        <dbReference type="ARBA" id="ARBA00022801"/>
    </source>
</evidence>
<keyword evidence="4" id="KW-0788">Thiol protease</keyword>
<feature type="compositionally biased region" description="Basic and acidic residues" evidence="6">
    <location>
        <begin position="183"/>
        <end position="194"/>
    </location>
</feature>
<dbReference type="Pfam" id="PF01067">
    <property type="entry name" value="Calpain_III"/>
    <property type="match status" value="1"/>
</dbReference>
<proteinExistence type="inferred from homology"/>
<dbReference type="InterPro" id="IPR038765">
    <property type="entry name" value="Papain-like_cys_pep_sf"/>
</dbReference>
<dbReference type="Pfam" id="PF00648">
    <property type="entry name" value="Peptidase_C2"/>
    <property type="match status" value="1"/>
</dbReference>
<keyword evidence="3" id="KW-0378">Hydrolase</keyword>
<comment type="caution">
    <text evidence="5">Lacks conserved residue(s) required for the propagation of feature annotation.</text>
</comment>
<evidence type="ECO:0000313" key="8">
    <source>
        <dbReference type="EMBL" id="KAA0148646.1"/>
    </source>
</evidence>
<evidence type="ECO:0000256" key="2">
    <source>
        <dbReference type="ARBA" id="ARBA00022670"/>
    </source>
</evidence>
<dbReference type="InterPro" id="IPR022684">
    <property type="entry name" value="Calpain_cysteine_protease"/>
</dbReference>
<evidence type="ECO:0000256" key="4">
    <source>
        <dbReference type="ARBA" id="ARBA00022807"/>
    </source>
</evidence>
<accession>A0A5A8C6H8</accession>
<dbReference type="Gene3D" id="2.60.120.380">
    <property type="match status" value="1"/>
</dbReference>
<dbReference type="Proteomes" id="UP000325113">
    <property type="component" value="Unassembled WGS sequence"/>
</dbReference>
<dbReference type="PANTHER" id="PTHR10183:SF379">
    <property type="entry name" value="CALPAIN-5"/>
    <property type="match status" value="1"/>
</dbReference>
<protein>
    <recommendedName>
        <fullName evidence="7">Calpain catalytic domain-containing protein</fullName>
    </recommendedName>
</protein>
<dbReference type="InterPro" id="IPR001300">
    <property type="entry name" value="Peptidase_C2_calpain_cat"/>
</dbReference>
<sequence length="194" mass="20709">MWKPGLSSKGKPLKGSVYVTSADEDEMWPCLLEKAYAKFYGSYASLDGGQSNNALADLTGGIADKWNLESKKAEIASASSGASCRSGLFSMRLMESQGAGREYTIHIGITVAAKGGKRIRSVYAGETRASSDSYTNAREQVCEADLRPEPLTIMPSTFHPDKESAFMVTVATTEPLQGGPDAALERLDESVPAS</sequence>